<dbReference type="HAMAP" id="MF_00093">
    <property type="entry name" value="Rel_fac_1"/>
    <property type="match status" value="1"/>
</dbReference>
<organism evidence="8 9">
    <name type="scientific">Candidatus Viridilinea mediisalina</name>
    <dbReference type="NCBI Taxonomy" id="2024553"/>
    <lineage>
        <taxon>Bacteria</taxon>
        <taxon>Bacillati</taxon>
        <taxon>Chloroflexota</taxon>
        <taxon>Chloroflexia</taxon>
        <taxon>Chloroflexales</taxon>
        <taxon>Chloroflexineae</taxon>
        <taxon>Oscillochloridaceae</taxon>
        <taxon>Candidatus Viridilinea</taxon>
    </lineage>
</organism>
<dbReference type="FunFam" id="3.30.160.20:FF:000004">
    <property type="entry name" value="Peptide chain release factor 1"/>
    <property type="match status" value="1"/>
</dbReference>
<name>A0A2A6RG87_9CHLR</name>
<dbReference type="EMBL" id="NQWI01000102">
    <property type="protein sequence ID" value="PDW01870.1"/>
    <property type="molecule type" value="Genomic_DNA"/>
</dbReference>
<dbReference type="InterPro" id="IPR050057">
    <property type="entry name" value="Prokaryotic/Mito_RF"/>
</dbReference>
<dbReference type="NCBIfam" id="TIGR00019">
    <property type="entry name" value="prfA"/>
    <property type="match status" value="1"/>
</dbReference>
<dbReference type="Gene3D" id="6.10.140.1950">
    <property type="match status" value="1"/>
</dbReference>
<evidence type="ECO:0000256" key="2">
    <source>
        <dbReference type="ARBA" id="ARBA00010835"/>
    </source>
</evidence>
<evidence type="ECO:0000256" key="5">
    <source>
        <dbReference type="ARBA" id="ARBA00050039"/>
    </source>
</evidence>
<dbReference type="GO" id="GO:0005737">
    <property type="term" value="C:cytoplasm"/>
    <property type="evidence" value="ECO:0007669"/>
    <property type="project" value="UniProtKB-SubCell"/>
</dbReference>
<accession>A0A2A6RG87</accession>
<feature type="domain" description="Prokaryotic-type class I peptide chain release factors" evidence="7">
    <location>
        <begin position="226"/>
        <end position="242"/>
    </location>
</feature>
<comment type="PTM">
    <text evidence="6">Methylated by PrmC. Methylation increases the termination efficiency of RF1.</text>
</comment>
<comment type="caution">
    <text evidence="8">The sequence shown here is derived from an EMBL/GenBank/DDBJ whole genome shotgun (WGS) entry which is preliminary data.</text>
</comment>
<evidence type="ECO:0000256" key="6">
    <source>
        <dbReference type="HAMAP-Rule" id="MF_00093"/>
    </source>
</evidence>
<evidence type="ECO:0000256" key="3">
    <source>
        <dbReference type="ARBA" id="ARBA00022481"/>
    </source>
</evidence>
<proteinExistence type="inferred from homology"/>
<comment type="function">
    <text evidence="1 6">Peptide chain release factor 1 directs the termination of translation in response to the peptide chain termination codons UAG and UAA.</text>
</comment>
<dbReference type="InterPro" id="IPR000352">
    <property type="entry name" value="Pep_chain_release_fac_I"/>
</dbReference>
<dbReference type="GO" id="GO:0016149">
    <property type="term" value="F:translation release factor activity, codon specific"/>
    <property type="evidence" value="ECO:0007669"/>
    <property type="project" value="UniProtKB-UniRule"/>
</dbReference>
<comment type="subcellular location">
    <subcellularLocation>
        <location evidence="6">Cytoplasm</location>
    </subcellularLocation>
</comment>
<feature type="modified residue" description="N5-methylglutamine" evidence="6">
    <location>
        <position position="233"/>
    </location>
</feature>
<evidence type="ECO:0000256" key="1">
    <source>
        <dbReference type="ARBA" id="ARBA00002986"/>
    </source>
</evidence>
<evidence type="ECO:0000256" key="4">
    <source>
        <dbReference type="ARBA" id="ARBA00022917"/>
    </source>
</evidence>
<reference evidence="9" key="1">
    <citation type="submission" date="2017-08" db="EMBL/GenBank/DDBJ databases">
        <authorList>
            <person name="Grouzdev D.S."/>
            <person name="Gaisin V.A."/>
            <person name="Rysina M.S."/>
            <person name="Gorlenko V.M."/>
        </authorList>
    </citation>
    <scope>NUCLEOTIDE SEQUENCE [LARGE SCALE GENOMIC DNA]</scope>
    <source>
        <strain evidence="9">Kir15-3F</strain>
    </source>
</reference>
<dbReference type="Gene3D" id="3.30.70.1660">
    <property type="match status" value="1"/>
</dbReference>
<dbReference type="PANTHER" id="PTHR43804">
    <property type="entry name" value="LD18447P"/>
    <property type="match status" value="1"/>
</dbReference>
<dbReference type="Gene3D" id="3.30.160.20">
    <property type="match status" value="1"/>
</dbReference>
<dbReference type="AlphaFoldDB" id="A0A2A6RG87"/>
<keyword evidence="4 6" id="KW-0648">Protein biosynthesis</keyword>
<gene>
    <name evidence="6" type="primary">prfA</name>
    <name evidence="8" type="ORF">CJ255_16875</name>
</gene>
<dbReference type="InterPro" id="IPR045853">
    <property type="entry name" value="Pep_chain_release_fac_I_sf"/>
</dbReference>
<comment type="similarity">
    <text evidence="2 6">Belongs to the prokaryotic/mitochondrial release factor family.</text>
</comment>
<dbReference type="RefSeq" id="WP_097645273.1">
    <property type="nucleotide sequence ID" value="NZ_NQWI01000102.1"/>
</dbReference>
<protein>
    <recommendedName>
        <fullName evidence="5 6">Peptide chain release factor 1</fullName>
        <shortName evidence="6">RF-1</shortName>
    </recommendedName>
</protein>
<dbReference type="PROSITE" id="PS00745">
    <property type="entry name" value="RF_PROK_I"/>
    <property type="match status" value="1"/>
</dbReference>
<dbReference type="FunFam" id="3.30.70.1660:FF:000002">
    <property type="entry name" value="Peptide chain release factor 1"/>
    <property type="match status" value="1"/>
</dbReference>
<dbReference type="SUPFAM" id="SSF75620">
    <property type="entry name" value="Release factor"/>
    <property type="match status" value="1"/>
</dbReference>
<dbReference type="PANTHER" id="PTHR43804:SF7">
    <property type="entry name" value="LD18447P"/>
    <property type="match status" value="1"/>
</dbReference>
<keyword evidence="6" id="KW-0963">Cytoplasm</keyword>
<dbReference type="SMART" id="SM00937">
    <property type="entry name" value="PCRF"/>
    <property type="match status" value="1"/>
</dbReference>
<sequence>MFDKLTSVVARYEELGELLASSEVVGNLALLQQYAREQRELEAIVAAYRSYLQAQAALDEAQTLLLESDDAELRALAQEEIETQRAQLERLDGEIRLLLLPRDPNDEKHVIIEIRQGEGGDEAALFAADLYRMYTRYAEERGWRVEIDSSTENGPGGLKEIIFEIRGEGAYSVLKYEGGVHRVQRVPATEARGRIHTSTATVAVLPEVEPTAVEIKHEDLRVDVFRAGGHGGQGVNTTDSAVRVVYRAGTPEEIVVTCQDGRSQLKNKDKAMSVLRAKLYAREQEKQDRALSSSRLAQVGTGERAEKIRTYNFPQDRVTDHRLGQNFSNLPGLLDGNLQKLIDALIVHDNAERLRASGIG</sequence>
<evidence type="ECO:0000259" key="7">
    <source>
        <dbReference type="PROSITE" id="PS00745"/>
    </source>
</evidence>
<keyword evidence="3 6" id="KW-0488">Methylation</keyword>
<evidence type="ECO:0000313" key="9">
    <source>
        <dbReference type="Proteomes" id="UP000220527"/>
    </source>
</evidence>
<evidence type="ECO:0000313" key="8">
    <source>
        <dbReference type="EMBL" id="PDW01870.1"/>
    </source>
</evidence>
<dbReference type="NCBIfam" id="NF001859">
    <property type="entry name" value="PRK00591.1"/>
    <property type="match status" value="1"/>
</dbReference>
<dbReference type="OrthoDB" id="9806673at2"/>
<keyword evidence="9" id="KW-1185">Reference proteome</keyword>
<dbReference type="InterPro" id="IPR004373">
    <property type="entry name" value="RF-1"/>
</dbReference>
<dbReference type="Pfam" id="PF00472">
    <property type="entry name" value="RF-1"/>
    <property type="match status" value="1"/>
</dbReference>
<dbReference type="Proteomes" id="UP000220527">
    <property type="component" value="Unassembled WGS sequence"/>
</dbReference>
<dbReference type="Pfam" id="PF03462">
    <property type="entry name" value="PCRF"/>
    <property type="match status" value="1"/>
</dbReference>
<dbReference type="InterPro" id="IPR005139">
    <property type="entry name" value="PCRF"/>
</dbReference>